<name>A0A1B7NHY0_9AGAM</name>
<dbReference type="AlphaFoldDB" id="A0A1B7NHY0"/>
<evidence type="ECO:0000256" key="5">
    <source>
        <dbReference type="ARBA" id="ARBA00023136"/>
    </source>
</evidence>
<evidence type="ECO:0000256" key="4">
    <source>
        <dbReference type="ARBA" id="ARBA00022989"/>
    </source>
</evidence>
<organism evidence="9 10">
    <name type="scientific">Rhizopogon vinicolor AM-OR11-026</name>
    <dbReference type="NCBI Taxonomy" id="1314800"/>
    <lineage>
        <taxon>Eukaryota</taxon>
        <taxon>Fungi</taxon>
        <taxon>Dikarya</taxon>
        <taxon>Basidiomycota</taxon>
        <taxon>Agaricomycotina</taxon>
        <taxon>Agaricomycetes</taxon>
        <taxon>Agaricomycetidae</taxon>
        <taxon>Boletales</taxon>
        <taxon>Suillineae</taxon>
        <taxon>Rhizopogonaceae</taxon>
        <taxon>Rhizopogon</taxon>
    </lineage>
</organism>
<comment type="subcellular location">
    <subcellularLocation>
        <location evidence="1 6">Membrane</location>
        <topology evidence="1 6">Multi-pass membrane protein</topology>
    </subcellularLocation>
</comment>
<proteinExistence type="inferred from homology"/>
<evidence type="ECO:0000313" key="10">
    <source>
        <dbReference type="Proteomes" id="UP000092154"/>
    </source>
</evidence>
<dbReference type="Pfam" id="PF03134">
    <property type="entry name" value="TB2_DP1_HVA22"/>
    <property type="match status" value="1"/>
</dbReference>
<gene>
    <name evidence="9" type="ORF">K503DRAFT_861460</name>
</gene>
<dbReference type="EMBL" id="KV448125">
    <property type="protein sequence ID" value="OAX44414.1"/>
    <property type="molecule type" value="Genomic_DNA"/>
</dbReference>
<dbReference type="OrthoDB" id="434647at2759"/>
<keyword evidence="3" id="KW-0812">Transmembrane</keyword>
<evidence type="ECO:0000256" key="7">
    <source>
        <dbReference type="SAM" id="MobiDB-lite"/>
    </source>
</evidence>
<keyword evidence="5" id="KW-0472">Membrane</keyword>
<evidence type="ECO:0000256" key="1">
    <source>
        <dbReference type="ARBA" id="ARBA00004141"/>
    </source>
</evidence>
<keyword evidence="8" id="KW-0732">Signal</keyword>
<dbReference type="PANTHER" id="PTHR12300">
    <property type="entry name" value="HVA22-LIKE PROTEINS"/>
    <property type="match status" value="1"/>
</dbReference>
<comment type="similarity">
    <text evidence="2 6">Belongs to the DP1 family.</text>
</comment>
<dbReference type="Proteomes" id="UP000092154">
    <property type="component" value="Unassembled WGS sequence"/>
</dbReference>
<evidence type="ECO:0000313" key="9">
    <source>
        <dbReference type="EMBL" id="OAX44414.1"/>
    </source>
</evidence>
<feature type="region of interest" description="Disordered" evidence="7">
    <location>
        <begin position="197"/>
        <end position="226"/>
    </location>
</feature>
<feature type="signal peptide" evidence="8">
    <location>
        <begin position="1"/>
        <end position="22"/>
    </location>
</feature>
<feature type="chain" id="PRO_5008598021" description="Protein YOP1" evidence="8">
    <location>
        <begin position="23"/>
        <end position="226"/>
    </location>
</feature>
<accession>A0A1B7NHY0</accession>
<evidence type="ECO:0000256" key="8">
    <source>
        <dbReference type="SAM" id="SignalP"/>
    </source>
</evidence>
<evidence type="ECO:0000256" key="2">
    <source>
        <dbReference type="ARBA" id="ARBA00008573"/>
    </source>
</evidence>
<dbReference type="InParanoid" id="A0A1B7NHY0"/>
<dbReference type="InterPro" id="IPR004345">
    <property type="entry name" value="TB2_DP1_HVA22"/>
</dbReference>
<dbReference type="STRING" id="1314800.A0A1B7NHY0"/>
<keyword evidence="4" id="KW-1133">Transmembrane helix</keyword>
<reference evidence="9 10" key="1">
    <citation type="submission" date="2016-06" db="EMBL/GenBank/DDBJ databases">
        <title>Comparative genomics of the ectomycorrhizal sister species Rhizopogon vinicolor and Rhizopogon vesiculosus (Basidiomycota: Boletales) reveals a divergence of the mating type B locus.</title>
        <authorList>
            <consortium name="DOE Joint Genome Institute"/>
            <person name="Mujic A.B."/>
            <person name="Kuo A."/>
            <person name="Tritt A."/>
            <person name="Lipzen A."/>
            <person name="Chen C."/>
            <person name="Johnson J."/>
            <person name="Sharma A."/>
            <person name="Barry K."/>
            <person name="Grigoriev I.V."/>
            <person name="Spatafora J.W."/>
        </authorList>
    </citation>
    <scope>NUCLEOTIDE SEQUENCE [LARGE SCALE GENOMIC DNA]</scope>
    <source>
        <strain evidence="9 10">AM-OR11-026</strain>
    </source>
</reference>
<dbReference type="GO" id="GO:0016020">
    <property type="term" value="C:membrane"/>
    <property type="evidence" value="ECO:0007669"/>
    <property type="project" value="UniProtKB-SubCell"/>
</dbReference>
<evidence type="ECO:0000256" key="6">
    <source>
        <dbReference type="RuleBase" id="RU362006"/>
    </source>
</evidence>
<protein>
    <recommendedName>
        <fullName evidence="6">Protein YOP1</fullName>
    </recommendedName>
</protein>
<sequence length="226" mass="24725">MLMSMISHLLCAWFAFLLPSYSTYKALSSPLSGELQNLSMYWAVIGTFIAAETTIGPFVSWLPFYWEIRTLFLLYISLPQIQGSTYIYKAYLEPFCAKNESELDSGIASAQTNILAFLQSRISMLIDFLWSVLNKTPITMRPQAASEGQSGQQPYGIYSLESMKGLWTAYGPAVFGGLSKSSSKYWPSSDAAAKSATYAGAEVSHNGGQDMKSAEPVPDPAISAAQ</sequence>
<keyword evidence="10" id="KW-1185">Reference proteome</keyword>
<dbReference type="PANTHER" id="PTHR12300:SF161">
    <property type="entry name" value="RECEPTOR EXPRESSION-ENHANCING PROTEIN"/>
    <property type="match status" value="1"/>
</dbReference>
<evidence type="ECO:0000256" key="3">
    <source>
        <dbReference type="ARBA" id="ARBA00022692"/>
    </source>
</evidence>